<accession>A0A0A7PRU0</accession>
<organism evidence="3 4">
    <name type="scientific">Sphingopyxis fribergensis</name>
    <dbReference type="NCBI Taxonomy" id="1515612"/>
    <lineage>
        <taxon>Bacteria</taxon>
        <taxon>Pseudomonadati</taxon>
        <taxon>Pseudomonadota</taxon>
        <taxon>Alphaproteobacteria</taxon>
        <taxon>Sphingomonadales</taxon>
        <taxon>Sphingomonadaceae</taxon>
        <taxon>Sphingopyxis</taxon>
    </lineage>
</organism>
<evidence type="ECO:0000313" key="4">
    <source>
        <dbReference type="Proteomes" id="UP000030907"/>
    </source>
</evidence>
<dbReference type="PANTHER" id="PTHR43048:SF3">
    <property type="entry name" value="METHYLMALONYL-COA EPIMERASE, MITOCHONDRIAL"/>
    <property type="match status" value="1"/>
</dbReference>
<dbReference type="InterPro" id="IPR037523">
    <property type="entry name" value="VOC_core"/>
</dbReference>
<proteinExistence type="predicted"/>
<dbReference type="EMBL" id="CP009122">
    <property type="protein sequence ID" value="AJA10702.1"/>
    <property type="molecule type" value="Genomic_DNA"/>
</dbReference>
<evidence type="ECO:0000256" key="1">
    <source>
        <dbReference type="ARBA" id="ARBA00022723"/>
    </source>
</evidence>
<sequence>MTTALTPKSLTGGAHHVGLAVRDVAEARDFFVEALGFTVAAERPDYPAIFVSDGTTLLTLWQVADPASATPFDRRANIGLHHLALAVADLDTLRTVFARVQQHPGAVIEFDPEPIREGATTHHFICAMPGGIRIEFATPFA</sequence>
<keyword evidence="3" id="KW-0223">Dioxygenase</keyword>
<dbReference type="Gene3D" id="3.10.180.10">
    <property type="entry name" value="2,3-Dihydroxybiphenyl 1,2-Dioxygenase, domain 1"/>
    <property type="match status" value="1"/>
</dbReference>
<dbReference type="KEGG" id="sphk:SKP52_19165"/>
<dbReference type="PANTHER" id="PTHR43048">
    <property type="entry name" value="METHYLMALONYL-COA EPIMERASE"/>
    <property type="match status" value="1"/>
</dbReference>
<dbReference type="PROSITE" id="PS51819">
    <property type="entry name" value="VOC"/>
    <property type="match status" value="1"/>
</dbReference>
<dbReference type="AlphaFoldDB" id="A0A0A7PRU0"/>
<gene>
    <name evidence="3" type="ORF">SKP52_19165</name>
</gene>
<dbReference type="STRING" id="1515612.SKP52_19165"/>
<evidence type="ECO:0000313" key="3">
    <source>
        <dbReference type="EMBL" id="AJA10702.1"/>
    </source>
</evidence>
<name>A0A0A7PRU0_9SPHN</name>
<dbReference type="GO" id="GO:0004493">
    <property type="term" value="F:methylmalonyl-CoA epimerase activity"/>
    <property type="evidence" value="ECO:0007669"/>
    <property type="project" value="TreeGrafter"/>
</dbReference>
<dbReference type="GO" id="GO:0046872">
    <property type="term" value="F:metal ion binding"/>
    <property type="evidence" value="ECO:0007669"/>
    <property type="project" value="UniProtKB-KW"/>
</dbReference>
<dbReference type="Pfam" id="PF00903">
    <property type="entry name" value="Glyoxalase"/>
    <property type="match status" value="1"/>
</dbReference>
<reference evidence="3 4" key="1">
    <citation type="journal article" date="2015" name="Int. J. Syst. Evol. Microbiol.">
        <title>Description of Sphingopyxis fribergensis sp. nov. - a soil bacterium with the ability to degrade styrene and phenylacetic acid.</title>
        <authorList>
            <person name="Oelschlagel M."/>
            <person name="Ruckert C."/>
            <person name="Kalinowski J."/>
            <person name="Schmidt G."/>
            <person name="Schlomann M."/>
            <person name="Tischler D."/>
        </authorList>
    </citation>
    <scope>NUCLEOTIDE SEQUENCE [LARGE SCALE GENOMIC DNA]</scope>
    <source>
        <strain evidence="3 4">Kp5.2</strain>
    </source>
</reference>
<keyword evidence="1" id="KW-0479">Metal-binding</keyword>
<protein>
    <submittedName>
        <fullName evidence="3">Glyoxalase/bleomycin resistance protein/dioxygenase</fullName>
    </submittedName>
</protein>
<dbReference type="InterPro" id="IPR004360">
    <property type="entry name" value="Glyas_Fos-R_dOase_dom"/>
</dbReference>
<dbReference type="GO" id="GO:0046491">
    <property type="term" value="P:L-methylmalonyl-CoA metabolic process"/>
    <property type="evidence" value="ECO:0007669"/>
    <property type="project" value="TreeGrafter"/>
</dbReference>
<dbReference type="OrthoDB" id="2613830at2"/>
<keyword evidence="4" id="KW-1185">Reference proteome</keyword>
<dbReference type="HOGENOM" id="CLU_140939_0_0_5"/>
<dbReference type="InterPro" id="IPR029068">
    <property type="entry name" value="Glyas_Bleomycin-R_OHBP_Dase"/>
</dbReference>
<feature type="domain" description="VOC" evidence="2">
    <location>
        <begin position="13"/>
        <end position="139"/>
    </location>
</feature>
<dbReference type="Proteomes" id="UP000030907">
    <property type="component" value="Chromosome"/>
</dbReference>
<dbReference type="GO" id="GO:0051213">
    <property type="term" value="F:dioxygenase activity"/>
    <property type="evidence" value="ECO:0007669"/>
    <property type="project" value="UniProtKB-KW"/>
</dbReference>
<keyword evidence="3" id="KW-0560">Oxidoreductase</keyword>
<evidence type="ECO:0000259" key="2">
    <source>
        <dbReference type="PROSITE" id="PS51819"/>
    </source>
</evidence>
<dbReference type="RefSeq" id="WP_039577464.1">
    <property type="nucleotide sequence ID" value="NZ_CP009122.1"/>
</dbReference>
<dbReference type="InterPro" id="IPR051785">
    <property type="entry name" value="MMCE/EMCE_epimerase"/>
</dbReference>
<dbReference type="SUPFAM" id="SSF54593">
    <property type="entry name" value="Glyoxalase/Bleomycin resistance protein/Dihydroxybiphenyl dioxygenase"/>
    <property type="match status" value="1"/>
</dbReference>